<dbReference type="Proteomes" id="UP000001982">
    <property type="component" value="Chromosome"/>
</dbReference>
<dbReference type="HOGENOM" id="CLU_2095202_0_0_6"/>
<sequence length="99" mass="11168">MVTETTKLDKPIAQVLGFFEKAENKLDAMTGTKIIKVDRNAQKARATIAERLSATELKAFEKIVTSSSNIDNFKAEYCHQDAGHPVFSKDNLRYMCDRL</sequence>
<dbReference type="EMBL" id="CP000302">
    <property type="protein sequence ID" value="ABE56978.1"/>
    <property type="molecule type" value="Genomic_DNA"/>
</dbReference>
<dbReference type="eggNOG" id="ENOG503161V">
    <property type="taxonomic scope" value="Bacteria"/>
</dbReference>
<evidence type="ECO:0000313" key="2">
    <source>
        <dbReference type="Proteomes" id="UP000001982"/>
    </source>
</evidence>
<name>Q12HU8_SHEDO</name>
<keyword evidence="2" id="KW-1185">Reference proteome</keyword>
<organism evidence="1 2">
    <name type="scientific">Shewanella denitrificans (strain OS217 / ATCC BAA-1090 / DSM 15013)</name>
    <dbReference type="NCBI Taxonomy" id="318161"/>
    <lineage>
        <taxon>Bacteria</taxon>
        <taxon>Pseudomonadati</taxon>
        <taxon>Pseudomonadota</taxon>
        <taxon>Gammaproteobacteria</taxon>
        <taxon>Alteromonadales</taxon>
        <taxon>Shewanellaceae</taxon>
        <taxon>Shewanella</taxon>
    </lineage>
</organism>
<evidence type="ECO:0000313" key="1">
    <source>
        <dbReference type="EMBL" id="ABE56978.1"/>
    </source>
</evidence>
<dbReference type="AlphaFoldDB" id="Q12HU8"/>
<protein>
    <submittedName>
        <fullName evidence="1">Uncharacterized protein</fullName>
    </submittedName>
</protein>
<accession>Q12HU8</accession>
<dbReference type="KEGG" id="sdn:Sden_3705"/>
<gene>
    <name evidence="1" type="ordered locus">Sden_3705</name>
</gene>
<proteinExistence type="predicted"/>
<reference evidence="1 2" key="1">
    <citation type="submission" date="2006-03" db="EMBL/GenBank/DDBJ databases">
        <title>Complete sequence of Shewanella denitrificans OS217.</title>
        <authorList>
            <consortium name="US DOE Joint Genome Institute"/>
            <person name="Copeland A."/>
            <person name="Lucas S."/>
            <person name="Lapidus A."/>
            <person name="Barry K."/>
            <person name="Detter J.C."/>
            <person name="Glavina del Rio T."/>
            <person name="Hammon N."/>
            <person name="Israni S."/>
            <person name="Dalin E."/>
            <person name="Tice H."/>
            <person name="Pitluck S."/>
            <person name="Brettin T."/>
            <person name="Bruce D."/>
            <person name="Han C."/>
            <person name="Tapia R."/>
            <person name="Gilna P."/>
            <person name="Kiss H."/>
            <person name="Schmutz J."/>
            <person name="Larimer F."/>
            <person name="Land M."/>
            <person name="Hauser L."/>
            <person name="Kyrpides N."/>
            <person name="Lykidis A."/>
            <person name="Richardson P."/>
        </authorList>
    </citation>
    <scope>NUCLEOTIDE SEQUENCE [LARGE SCALE GENOMIC DNA]</scope>
    <source>
        <strain evidence="2">OS217 / ATCC BAA-1090 / DSM 15013</strain>
    </source>
</reference>